<keyword evidence="2" id="KW-0472">Membrane</keyword>
<accession>A0A0G0UYX3</accession>
<keyword evidence="2" id="KW-1133">Transmembrane helix</keyword>
<dbReference type="InterPro" id="IPR050922">
    <property type="entry name" value="LytR/CpsA/Psr_CW_biosynth"/>
</dbReference>
<comment type="caution">
    <text evidence="4">The sequence shown here is derived from an EMBL/GenBank/DDBJ whole genome shotgun (WGS) entry which is preliminary data.</text>
</comment>
<gene>
    <name evidence="4" type="ORF">UU41_C0017G0027</name>
</gene>
<name>A0A0G0UYX3_9BACT</name>
<keyword evidence="2" id="KW-0812">Transmembrane</keyword>
<protein>
    <submittedName>
        <fullName evidence="4">Cell envelope-related transcriptional attenuator</fullName>
    </submittedName>
</protein>
<feature type="domain" description="Cell envelope-related transcriptional attenuator" evidence="3">
    <location>
        <begin position="102"/>
        <end position="257"/>
    </location>
</feature>
<reference evidence="4 5" key="1">
    <citation type="journal article" date="2015" name="Nature">
        <title>rRNA introns, odd ribosomes, and small enigmatic genomes across a large radiation of phyla.</title>
        <authorList>
            <person name="Brown C.T."/>
            <person name="Hug L.A."/>
            <person name="Thomas B.C."/>
            <person name="Sharon I."/>
            <person name="Castelle C.J."/>
            <person name="Singh A."/>
            <person name="Wilkins M.J."/>
            <person name="Williams K.H."/>
            <person name="Banfield J.F."/>
        </authorList>
    </citation>
    <scope>NUCLEOTIDE SEQUENCE [LARGE SCALE GENOMIC DNA]</scope>
</reference>
<dbReference type="PANTHER" id="PTHR33392">
    <property type="entry name" value="POLYISOPRENYL-TEICHOIC ACID--PEPTIDOGLYCAN TEICHOIC ACID TRANSFERASE TAGU"/>
    <property type="match status" value="1"/>
</dbReference>
<comment type="similarity">
    <text evidence="1">Belongs to the LytR/CpsA/Psr (LCP) family.</text>
</comment>
<dbReference type="NCBIfam" id="TIGR00350">
    <property type="entry name" value="lytR_cpsA_psr"/>
    <property type="match status" value="1"/>
</dbReference>
<evidence type="ECO:0000259" key="3">
    <source>
        <dbReference type="Pfam" id="PF03816"/>
    </source>
</evidence>
<feature type="transmembrane region" description="Helical" evidence="2">
    <location>
        <begin position="12"/>
        <end position="33"/>
    </location>
</feature>
<evidence type="ECO:0000256" key="2">
    <source>
        <dbReference type="SAM" id="Phobius"/>
    </source>
</evidence>
<dbReference type="Pfam" id="PF03816">
    <property type="entry name" value="LytR_cpsA_psr"/>
    <property type="match status" value="1"/>
</dbReference>
<proteinExistence type="inferred from homology"/>
<dbReference type="Gene3D" id="3.40.630.190">
    <property type="entry name" value="LCP protein"/>
    <property type="match status" value="1"/>
</dbReference>
<evidence type="ECO:0000313" key="4">
    <source>
        <dbReference type="EMBL" id="KKR93934.1"/>
    </source>
</evidence>
<dbReference type="PANTHER" id="PTHR33392:SF6">
    <property type="entry name" value="POLYISOPRENYL-TEICHOIC ACID--PEPTIDOGLYCAN TEICHOIC ACID TRANSFERASE TAGU"/>
    <property type="match status" value="1"/>
</dbReference>
<evidence type="ECO:0000256" key="1">
    <source>
        <dbReference type="ARBA" id="ARBA00006068"/>
    </source>
</evidence>
<dbReference type="EMBL" id="LCAN01000017">
    <property type="protein sequence ID" value="KKR93934.1"/>
    <property type="molecule type" value="Genomic_DNA"/>
</dbReference>
<dbReference type="InterPro" id="IPR004474">
    <property type="entry name" value="LytR_CpsA_psr"/>
</dbReference>
<dbReference type="Proteomes" id="UP000034961">
    <property type="component" value="Unassembled WGS sequence"/>
</dbReference>
<dbReference type="AlphaFoldDB" id="A0A0G0UYX3"/>
<organism evidence="4 5">
    <name type="scientific">Candidatus Roizmanbacteria bacterium GW2011_GWA1_41_13</name>
    <dbReference type="NCBI Taxonomy" id="1618474"/>
    <lineage>
        <taxon>Bacteria</taxon>
        <taxon>Candidatus Roizmaniibacteriota</taxon>
    </lineage>
</organism>
<sequence length="354" mass="40171">MFVYRNKNNIVLFILGNIIGLTVIITTLIYLYLSTFLSNAHLTFSELKSIVSSAYSQKDQFENRHVTFLILGLDQRSDALESTLLTDTIILASLTTDNLPASPAGGQLTTISIPRDLWIHELKTKVNALYFYGEQRDNTTGPEFTMEELERIMGASIDYYVVMNYNDLDELVDLVGGIEVDVPQSFIDEKYPNPDYLSDQTKPIYQTVQFNKGLQNFDGKRALAYVRSRHSESEEGSDSSRSKRQAQVFQGIMKKLSNRSLITNPKQMGNIYRFWKESVSTDLSDHEALALGLNLTPNKIEMNTVSIPVGISTDSQAILINPPVSKYGLWVWEPRDRSWEELKEFIGNTLDSHE</sequence>
<evidence type="ECO:0000313" key="5">
    <source>
        <dbReference type="Proteomes" id="UP000034961"/>
    </source>
</evidence>